<name>A0A7R7VM12_ASPCH</name>
<dbReference type="RefSeq" id="XP_043135593.1">
    <property type="nucleotide sequence ID" value="XM_043277746.1"/>
</dbReference>
<organism evidence="1 2">
    <name type="scientific">Aspergillus chevalieri</name>
    <name type="common">Eurotium chevalieri</name>
    <dbReference type="NCBI Taxonomy" id="182096"/>
    <lineage>
        <taxon>Eukaryota</taxon>
        <taxon>Fungi</taxon>
        <taxon>Dikarya</taxon>
        <taxon>Ascomycota</taxon>
        <taxon>Pezizomycotina</taxon>
        <taxon>Eurotiomycetes</taxon>
        <taxon>Eurotiomycetidae</taxon>
        <taxon>Eurotiales</taxon>
        <taxon>Aspergillaceae</taxon>
        <taxon>Aspergillus</taxon>
        <taxon>Aspergillus subgen. Aspergillus</taxon>
    </lineage>
</organism>
<reference evidence="1" key="2">
    <citation type="submission" date="2021-02" db="EMBL/GenBank/DDBJ databases">
        <title>Aspergillus chevalieri M1 genome sequence.</title>
        <authorList>
            <person name="Kadooka C."/>
            <person name="Mori K."/>
            <person name="Futagami T."/>
        </authorList>
    </citation>
    <scope>NUCLEOTIDE SEQUENCE</scope>
    <source>
        <strain evidence="1">M1</strain>
    </source>
</reference>
<accession>A0A7R7VM12</accession>
<dbReference type="AlphaFoldDB" id="A0A7R7VM12"/>
<keyword evidence="2" id="KW-1185">Reference proteome</keyword>
<evidence type="ECO:0000313" key="1">
    <source>
        <dbReference type="EMBL" id="BCR87071.1"/>
    </source>
</evidence>
<dbReference type="KEGG" id="ache:ACHE_31058S"/>
<protein>
    <submittedName>
        <fullName evidence="1">Uncharacterized protein</fullName>
    </submittedName>
</protein>
<evidence type="ECO:0000313" key="2">
    <source>
        <dbReference type="Proteomes" id="UP000637239"/>
    </source>
</evidence>
<sequence length="108" mass="12209">MEAIAYVPEQQDEAHFKKKWRKTNALEAIFSDQRRLARLRIGKRHCRTGDANLGIIQISGLSLIFQWCLYSTYAAPANLSTQTMSKTSIARCFGFSCDARTAIPVQIL</sequence>
<proteinExistence type="predicted"/>
<dbReference type="GeneID" id="66981430"/>
<reference evidence="1" key="1">
    <citation type="submission" date="2021-01" db="EMBL/GenBank/DDBJ databases">
        <authorList>
            <consortium name="Aspergillus chevalieri M1 genome sequencing consortium"/>
            <person name="Kazuki M."/>
            <person name="Futagami T."/>
        </authorList>
    </citation>
    <scope>NUCLEOTIDE SEQUENCE</scope>
    <source>
        <strain evidence="1">M1</strain>
    </source>
</reference>
<dbReference type="Proteomes" id="UP000637239">
    <property type="component" value="Chromosome 3"/>
</dbReference>
<gene>
    <name evidence="1" type="ORF">ACHE_31058S</name>
</gene>
<dbReference type="EMBL" id="AP024418">
    <property type="protein sequence ID" value="BCR87071.1"/>
    <property type="molecule type" value="Genomic_DNA"/>
</dbReference>